<organism evidence="2 3">
    <name type="scientific">Funneliformis caledonium</name>
    <dbReference type="NCBI Taxonomy" id="1117310"/>
    <lineage>
        <taxon>Eukaryota</taxon>
        <taxon>Fungi</taxon>
        <taxon>Fungi incertae sedis</taxon>
        <taxon>Mucoromycota</taxon>
        <taxon>Glomeromycotina</taxon>
        <taxon>Glomeromycetes</taxon>
        <taxon>Glomerales</taxon>
        <taxon>Glomeraceae</taxon>
        <taxon>Funneliformis</taxon>
    </lineage>
</organism>
<accession>A0A9N9J041</accession>
<sequence>KFLNEVSNEAEAIDLLQVTLEQMIKFVMLTTKIALFHIRLIPSQWYYSKELDGSKEPFLVADKFLQENENITSSHNGSVLFLSNFDQTGKDIYEERLGVLEQKLIYGKLHRIYKKALQKALQNNHKTNDLSDLKEVLQDDNTSDKENEDPAMVTLQNLKKRQGKGRLLGIKQFKSSHEDSKPIAKNQPASADESAITNN</sequence>
<feature type="non-terminal residue" evidence="2">
    <location>
        <position position="199"/>
    </location>
</feature>
<reference evidence="2" key="1">
    <citation type="submission" date="2021-06" db="EMBL/GenBank/DDBJ databases">
        <authorList>
            <person name="Kallberg Y."/>
            <person name="Tangrot J."/>
            <person name="Rosling A."/>
        </authorList>
    </citation>
    <scope>NUCLEOTIDE SEQUENCE</scope>
    <source>
        <strain evidence="2">UK204</strain>
    </source>
</reference>
<feature type="non-terminal residue" evidence="2">
    <location>
        <position position="1"/>
    </location>
</feature>
<name>A0A9N9J041_9GLOM</name>
<comment type="caution">
    <text evidence="2">The sequence shown here is derived from an EMBL/GenBank/DDBJ whole genome shotgun (WGS) entry which is preliminary data.</text>
</comment>
<dbReference type="OrthoDB" id="2393598at2759"/>
<feature type="compositionally biased region" description="Basic and acidic residues" evidence="1">
    <location>
        <begin position="132"/>
        <end position="145"/>
    </location>
</feature>
<dbReference type="EMBL" id="CAJVPQ010021124">
    <property type="protein sequence ID" value="CAG8757620.1"/>
    <property type="molecule type" value="Genomic_DNA"/>
</dbReference>
<dbReference type="Proteomes" id="UP000789570">
    <property type="component" value="Unassembled WGS sequence"/>
</dbReference>
<gene>
    <name evidence="2" type="ORF">FCALED_LOCUS16720</name>
</gene>
<evidence type="ECO:0000256" key="1">
    <source>
        <dbReference type="SAM" id="MobiDB-lite"/>
    </source>
</evidence>
<dbReference type="AlphaFoldDB" id="A0A9N9J041"/>
<evidence type="ECO:0000313" key="3">
    <source>
        <dbReference type="Proteomes" id="UP000789570"/>
    </source>
</evidence>
<keyword evidence="3" id="KW-1185">Reference proteome</keyword>
<proteinExistence type="predicted"/>
<evidence type="ECO:0000313" key="2">
    <source>
        <dbReference type="EMBL" id="CAG8757620.1"/>
    </source>
</evidence>
<protein>
    <submittedName>
        <fullName evidence="2">5572_t:CDS:1</fullName>
    </submittedName>
</protein>
<feature type="region of interest" description="Disordered" evidence="1">
    <location>
        <begin position="132"/>
        <end position="199"/>
    </location>
</feature>